<feature type="region of interest" description="Disordered" evidence="1">
    <location>
        <begin position="1"/>
        <end position="45"/>
    </location>
</feature>
<feature type="compositionally biased region" description="Low complexity" evidence="1">
    <location>
        <begin position="19"/>
        <end position="45"/>
    </location>
</feature>
<dbReference type="AlphaFoldDB" id="A0A811NSW8"/>
<sequence>MAFFLPTTQRPGRPGSRWRAPAEVGPAATAGGAEARARGAPAEAGPVATVGSAEAGAPAAMAGARAASDVATESTAPVGRNHSHFGQRSERMGPVEPGLAANARGAGGGGADPPFWDDSLS</sequence>
<feature type="region of interest" description="Disordered" evidence="1">
    <location>
        <begin position="66"/>
        <end position="121"/>
    </location>
</feature>
<dbReference type="Proteomes" id="UP000604825">
    <property type="component" value="Unassembled WGS sequence"/>
</dbReference>
<comment type="caution">
    <text evidence="2">The sequence shown here is derived from an EMBL/GenBank/DDBJ whole genome shotgun (WGS) entry which is preliminary data.</text>
</comment>
<evidence type="ECO:0000313" key="3">
    <source>
        <dbReference type="Proteomes" id="UP000604825"/>
    </source>
</evidence>
<dbReference type="EMBL" id="CAJGYO010000005">
    <property type="protein sequence ID" value="CAD6230555.1"/>
    <property type="molecule type" value="Genomic_DNA"/>
</dbReference>
<evidence type="ECO:0000313" key="2">
    <source>
        <dbReference type="EMBL" id="CAD6230555.1"/>
    </source>
</evidence>
<keyword evidence="3" id="KW-1185">Reference proteome</keyword>
<feature type="compositionally biased region" description="Polar residues" evidence="1">
    <location>
        <begin position="1"/>
        <end position="10"/>
    </location>
</feature>
<proteinExistence type="predicted"/>
<gene>
    <name evidence="2" type="ORF">NCGR_LOCUS20812</name>
</gene>
<name>A0A811NSW8_9POAL</name>
<accession>A0A811NSW8</accession>
<protein>
    <submittedName>
        <fullName evidence="2">Uncharacterized protein</fullName>
    </submittedName>
</protein>
<organism evidence="2 3">
    <name type="scientific">Miscanthus lutarioriparius</name>
    <dbReference type="NCBI Taxonomy" id="422564"/>
    <lineage>
        <taxon>Eukaryota</taxon>
        <taxon>Viridiplantae</taxon>
        <taxon>Streptophyta</taxon>
        <taxon>Embryophyta</taxon>
        <taxon>Tracheophyta</taxon>
        <taxon>Spermatophyta</taxon>
        <taxon>Magnoliopsida</taxon>
        <taxon>Liliopsida</taxon>
        <taxon>Poales</taxon>
        <taxon>Poaceae</taxon>
        <taxon>PACMAD clade</taxon>
        <taxon>Panicoideae</taxon>
        <taxon>Andropogonodae</taxon>
        <taxon>Andropogoneae</taxon>
        <taxon>Saccharinae</taxon>
        <taxon>Miscanthus</taxon>
    </lineage>
</organism>
<reference evidence="2" key="1">
    <citation type="submission" date="2020-10" db="EMBL/GenBank/DDBJ databases">
        <authorList>
            <person name="Han B."/>
            <person name="Lu T."/>
            <person name="Zhao Q."/>
            <person name="Huang X."/>
            <person name="Zhao Y."/>
        </authorList>
    </citation>
    <scope>NUCLEOTIDE SEQUENCE</scope>
</reference>
<evidence type="ECO:0000256" key="1">
    <source>
        <dbReference type="SAM" id="MobiDB-lite"/>
    </source>
</evidence>